<protein>
    <submittedName>
        <fullName evidence="3">Alpha/beta hydrolase</fullName>
    </submittedName>
</protein>
<evidence type="ECO:0000256" key="1">
    <source>
        <dbReference type="SAM" id="MobiDB-lite"/>
    </source>
</evidence>
<reference evidence="3 4" key="1">
    <citation type="journal article" date="2019" name="Int. J. Syst. Evol. Microbiol.">
        <title>The Global Catalogue of Microorganisms (GCM) 10K type strain sequencing project: providing services to taxonomists for standard genome sequencing and annotation.</title>
        <authorList>
            <consortium name="The Broad Institute Genomics Platform"/>
            <consortium name="The Broad Institute Genome Sequencing Center for Infectious Disease"/>
            <person name="Wu L."/>
            <person name="Ma J."/>
        </authorList>
    </citation>
    <scope>NUCLEOTIDE SEQUENCE [LARGE SCALE GENOMIC DNA]</scope>
    <source>
        <strain evidence="3 4">JCM 15478</strain>
    </source>
</reference>
<keyword evidence="4" id="KW-1185">Reference proteome</keyword>
<evidence type="ECO:0000313" key="3">
    <source>
        <dbReference type="EMBL" id="GAA2067794.1"/>
    </source>
</evidence>
<dbReference type="Gene3D" id="3.40.50.1820">
    <property type="entry name" value="alpha/beta hydrolase"/>
    <property type="match status" value="1"/>
</dbReference>
<dbReference type="PANTHER" id="PTHR43798:SF5">
    <property type="entry name" value="MONOACYLGLYCEROL LIPASE ABHD6"/>
    <property type="match status" value="1"/>
</dbReference>
<dbReference type="InterPro" id="IPR050266">
    <property type="entry name" value="AB_hydrolase_sf"/>
</dbReference>
<dbReference type="GO" id="GO:0016787">
    <property type="term" value="F:hydrolase activity"/>
    <property type="evidence" value="ECO:0007669"/>
    <property type="project" value="UniProtKB-KW"/>
</dbReference>
<feature type="region of interest" description="Disordered" evidence="1">
    <location>
        <begin position="1"/>
        <end position="27"/>
    </location>
</feature>
<dbReference type="InterPro" id="IPR000073">
    <property type="entry name" value="AB_hydrolase_1"/>
</dbReference>
<dbReference type="SUPFAM" id="SSF53474">
    <property type="entry name" value="alpha/beta-Hydrolases"/>
    <property type="match status" value="1"/>
</dbReference>
<sequence length="291" mass="31222">MCNPPPRTGTDSGPMTVSDEARDGTDDGAVHVCQDGPRDAPALLLIHGSAASARTWDPLVPFLARAHHVVRLDLLGHGRSAKPDGPGYEIPDQARRAGAVLDRLGVRRALVVGHSTGGSVATSLAEQRPGLVTALALLNSGPRLDAFIRGDVVPLTPEQWPDLTDEQILGAMAAAFSRPGFRIPQGLVDDVRGMTYHSFVSTLRASSAYLERRPLPDRLAELGLPLLVLFGADDRRWSSASAEDYRAVPGARVELLPGLGHSPMMEDPARTAEPLLAFSARHAPRQERRED</sequence>
<accession>A0ABN2VQQ7</accession>
<evidence type="ECO:0000259" key="2">
    <source>
        <dbReference type="Pfam" id="PF12697"/>
    </source>
</evidence>
<gene>
    <name evidence="3" type="ORF">GCM10009801_15460</name>
</gene>
<dbReference type="InterPro" id="IPR029058">
    <property type="entry name" value="AB_hydrolase_fold"/>
</dbReference>
<proteinExistence type="predicted"/>
<organism evidence="3 4">
    <name type="scientific">Streptomyces albiaxialis</name>
    <dbReference type="NCBI Taxonomy" id="329523"/>
    <lineage>
        <taxon>Bacteria</taxon>
        <taxon>Bacillati</taxon>
        <taxon>Actinomycetota</taxon>
        <taxon>Actinomycetes</taxon>
        <taxon>Kitasatosporales</taxon>
        <taxon>Streptomycetaceae</taxon>
        <taxon>Streptomyces</taxon>
    </lineage>
</organism>
<dbReference type="PANTHER" id="PTHR43798">
    <property type="entry name" value="MONOACYLGLYCEROL LIPASE"/>
    <property type="match status" value="1"/>
</dbReference>
<dbReference type="Pfam" id="PF12697">
    <property type="entry name" value="Abhydrolase_6"/>
    <property type="match status" value="1"/>
</dbReference>
<dbReference type="Proteomes" id="UP001500016">
    <property type="component" value="Unassembled WGS sequence"/>
</dbReference>
<keyword evidence="3" id="KW-0378">Hydrolase</keyword>
<feature type="region of interest" description="Disordered" evidence="1">
    <location>
        <begin position="265"/>
        <end position="291"/>
    </location>
</feature>
<comment type="caution">
    <text evidence="3">The sequence shown here is derived from an EMBL/GenBank/DDBJ whole genome shotgun (WGS) entry which is preliminary data.</text>
</comment>
<feature type="domain" description="AB hydrolase-1" evidence="2">
    <location>
        <begin position="43"/>
        <end position="273"/>
    </location>
</feature>
<dbReference type="EMBL" id="BAAAPE010000002">
    <property type="protein sequence ID" value="GAA2067794.1"/>
    <property type="molecule type" value="Genomic_DNA"/>
</dbReference>
<evidence type="ECO:0000313" key="4">
    <source>
        <dbReference type="Proteomes" id="UP001500016"/>
    </source>
</evidence>
<name>A0ABN2VQQ7_9ACTN</name>
<dbReference type="PRINTS" id="PR00111">
    <property type="entry name" value="ABHYDROLASE"/>
</dbReference>